<dbReference type="RefSeq" id="WP_128094635.1">
    <property type="nucleotide sequence ID" value="NZ_JBHEEN010000010.1"/>
</dbReference>
<accession>A0A643EUT8</accession>
<protein>
    <recommendedName>
        <fullName evidence="2">HNH endonuclease</fullName>
    </recommendedName>
</protein>
<gene>
    <name evidence="1" type="ORF">F7Q93_20250</name>
</gene>
<sequence length="227" mass="25682">MTCYFQGCNEKGVTKEHIPPRSFFPEGERHQLLTVKACKTHNNDKSMNDLYVLAQICMHSSPRNRAREVFQDRVAPQLSRNNHALMRLLSKGAVQVPGGVAYTVDQTRFDEFFTALSCGLVYKSQKAQLPRNYRINHIYHQLLDNGSAEWKQFVAGVDKFYDAKPLKVLNFGSPNALNERIYTVEIHGIPRFAGSLTIVHRFFGVFKVTSMLTRLVDGDDTDGAAQA</sequence>
<comment type="caution">
    <text evidence="1">The sequence shown here is derived from an EMBL/GenBank/DDBJ whole genome shotgun (WGS) entry which is preliminary data.</text>
</comment>
<proteinExistence type="predicted"/>
<dbReference type="EMBL" id="VZPE01000010">
    <property type="protein sequence ID" value="KAB0567731.1"/>
    <property type="molecule type" value="Genomic_DNA"/>
</dbReference>
<organism evidence="1">
    <name type="scientific">Brucella pituitosa</name>
    <dbReference type="NCBI Taxonomy" id="571256"/>
    <lineage>
        <taxon>Bacteria</taxon>
        <taxon>Pseudomonadati</taxon>
        <taxon>Pseudomonadota</taxon>
        <taxon>Alphaproteobacteria</taxon>
        <taxon>Hyphomicrobiales</taxon>
        <taxon>Brucellaceae</taxon>
        <taxon>Brucella/Ochrobactrum group</taxon>
        <taxon>Brucella</taxon>
    </lineage>
</organism>
<evidence type="ECO:0000313" key="1">
    <source>
        <dbReference type="EMBL" id="KAB0567731.1"/>
    </source>
</evidence>
<reference evidence="1" key="1">
    <citation type="submission" date="2019-09" db="EMBL/GenBank/DDBJ databases">
        <title>Draft genome sequences of 48 bacterial type strains from the CCUG.</title>
        <authorList>
            <person name="Tunovic T."/>
            <person name="Pineiro-Iglesias B."/>
            <person name="Unosson C."/>
            <person name="Inganas E."/>
            <person name="Ohlen M."/>
            <person name="Cardew S."/>
            <person name="Jensie-Markopoulos S."/>
            <person name="Salva-Serra F."/>
            <person name="Jaen-Luchoro D."/>
            <person name="Karlsson R."/>
            <person name="Svensson-Stadler L."/>
            <person name="Chun J."/>
            <person name="Moore E."/>
        </authorList>
    </citation>
    <scope>NUCLEOTIDE SEQUENCE</scope>
    <source>
        <strain evidence="1">CCUG 50899</strain>
    </source>
</reference>
<name>A0A643EUT8_9HYPH</name>
<evidence type="ECO:0008006" key="2">
    <source>
        <dbReference type="Google" id="ProtNLM"/>
    </source>
</evidence>
<dbReference type="AlphaFoldDB" id="A0A643EUT8"/>